<evidence type="ECO:0000256" key="1">
    <source>
        <dbReference type="SAM" id="SignalP"/>
    </source>
</evidence>
<gene>
    <name evidence="2" type="ORF">D6C13_08200</name>
</gene>
<name>A0A419NAI4_9GAMM</name>
<feature type="chain" id="PRO_5019181149" evidence="1">
    <location>
        <begin position="24"/>
        <end position="180"/>
    </location>
</feature>
<evidence type="ECO:0000313" key="2">
    <source>
        <dbReference type="EMBL" id="RJT45062.1"/>
    </source>
</evidence>
<dbReference type="AlphaFoldDB" id="A0A419NAI4"/>
<sequence length="180" mass="20123">MINKVRYTGVCSLLVLVSLNSFADNSWASREAHMQCGPALIKISAECKNAPNDSTINTCKNYNIYITKDNKITSYKLPYMPESQRKSLIKQGYEFNEVVKAGDWASQTMSCFDNQYIIIGYTTGITEDDEVDSSLASTVQAPFFNLNGDFITGNIENSLRLKVRKHSAGDVYANFLNKSN</sequence>
<accession>A0A419NAI4</accession>
<keyword evidence="1" id="KW-0732">Signal</keyword>
<dbReference type="EMBL" id="RAHH01000008">
    <property type="protein sequence ID" value="RJT45062.1"/>
    <property type="molecule type" value="Genomic_DNA"/>
</dbReference>
<protein>
    <submittedName>
        <fullName evidence="2">Uncharacterized protein</fullName>
    </submittedName>
</protein>
<dbReference type="Proteomes" id="UP000284908">
    <property type="component" value="Unassembled WGS sequence"/>
</dbReference>
<dbReference type="RefSeq" id="WP_120132296.1">
    <property type="nucleotide sequence ID" value="NZ_RAHH01000008.1"/>
</dbReference>
<comment type="caution">
    <text evidence="2">The sequence shown here is derived from an EMBL/GenBank/DDBJ whole genome shotgun (WGS) entry which is preliminary data.</text>
</comment>
<keyword evidence="3" id="KW-1185">Reference proteome</keyword>
<feature type="signal peptide" evidence="1">
    <location>
        <begin position="1"/>
        <end position="23"/>
    </location>
</feature>
<reference evidence="2 3" key="1">
    <citation type="submission" date="2018-09" db="EMBL/GenBank/DDBJ databases">
        <authorList>
            <person name="Le Fleche-Mateos A."/>
        </authorList>
    </citation>
    <scope>NUCLEOTIDE SEQUENCE [LARGE SCALE GENOMIC DNA]</scope>
    <source>
        <strain evidence="2 3">DSM 27399</strain>
    </source>
</reference>
<proteinExistence type="predicted"/>
<evidence type="ECO:0000313" key="3">
    <source>
        <dbReference type="Proteomes" id="UP000284908"/>
    </source>
</evidence>
<organism evidence="2 3">
    <name type="scientific">Rahnella woolbedingensis</name>
    <dbReference type="NCBI Taxonomy" id="1510574"/>
    <lineage>
        <taxon>Bacteria</taxon>
        <taxon>Pseudomonadati</taxon>
        <taxon>Pseudomonadota</taxon>
        <taxon>Gammaproteobacteria</taxon>
        <taxon>Enterobacterales</taxon>
        <taxon>Yersiniaceae</taxon>
        <taxon>Rahnella</taxon>
    </lineage>
</organism>